<evidence type="ECO:0000256" key="11">
    <source>
        <dbReference type="ARBA" id="ARBA00049909"/>
    </source>
</evidence>
<evidence type="ECO:0000256" key="5">
    <source>
        <dbReference type="ARBA" id="ARBA00022824"/>
    </source>
</evidence>
<dbReference type="InterPro" id="IPR004554">
    <property type="entry name" value="HMG_CoA_Rdtase_eu_arc"/>
</dbReference>
<dbReference type="InterPro" id="IPR004816">
    <property type="entry name" value="HMG_CoA_Rdtase_metazoan"/>
</dbReference>
<dbReference type="UniPathway" id="UPA00058">
    <property type="reaction ID" value="UER00103"/>
</dbReference>
<dbReference type="Gene3D" id="3.30.70.420">
    <property type="entry name" value="Hydroxymethylglutaryl-CoA reductase, class I/II, NAD/NADP-binding domain"/>
    <property type="match status" value="1"/>
</dbReference>
<organism evidence="14">
    <name type="scientific">Centruroides hentzi</name>
    <dbReference type="NCBI Taxonomy" id="88313"/>
    <lineage>
        <taxon>Eukaryota</taxon>
        <taxon>Metazoa</taxon>
        <taxon>Ecdysozoa</taxon>
        <taxon>Arthropoda</taxon>
        <taxon>Chelicerata</taxon>
        <taxon>Arachnida</taxon>
        <taxon>Scorpiones</taxon>
        <taxon>Buthida</taxon>
        <taxon>Buthoidea</taxon>
        <taxon>Buthidae</taxon>
        <taxon>Centruroides</taxon>
    </lineage>
</organism>
<dbReference type="NCBIfam" id="TIGR00920">
    <property type="entry name" value="2A060605"/>
    <property type="match status" value="1"/>
</dbReference>
<evidence type="ECO:0000259" key="13">
    <source>
        <dbReference type="PROSITE" id="PS50156"/>
    </source>
</evidence>
<dbReference type="PROSITE" id="PS00066">
    <property type="entry name" value="HMG_COA_REDUCTASE_1"/>
    <property type="match status" value="1"/>
</dbReference>
<dbReference type="PANTHER" id="PTHR10572:SF24">
    <property type="entry name" value="3-HYDROXY-3-METHYLGLUTARYL-COENZYME A REDUCTASE"/>
    <property type="match status" value="1"/>
</dbReference>
<dbReference type="GO" id="GO:0016126">
    <property type="term" value="P:sterol biosynthetic process"/>
    <property type="evidence" value="ECO:0007669"/>
    <property type="project" value="TreeGrafter"/>
</dbReference>
<dbReference type="InterPro" id="IPR053958">
    <property type="entry name" value="HMGCR/SNAP/NPC1-like_SSD"/>
</dbReference>
<dbReference type="SUPFAM" id="SSF56542">
    <property type="entry name" value="Substrate-binding domain of HMG-CoA reductase"/>
    <property type="match status" value="1"/>
</dbReference>
<feature type="domain" description="SSD" evidence="13">
    <location>
        <begin position="60"/>
        <end position="217"/>
    </location>
</feature>
<sequence length="904" mass="99742">MLFHIFYSHGHMCASHPWEVILAFITVTISMLFMDGAVFNHHKMDWNCKASMMQEEKGIEVISLTITRCMALLYIYHQFRNLYKLGSKYLIGIAGLFTVFSSFVFSSSVVNFFRGNFAELSEALPVFLLLIDFSKAGLLTQFALSSVSQAEVQENIAQGMAILGPTITLDTIVETLVIGVGTLSGVKRLEEMCCFACLSAVVNYIVFMTFFPACLSLVLELSRDRQESRPVWHLSSLTKVLQQEEEQKPNPVLQRVKVIMSAGLVIVHAHSRWTVTIDTGAGFESPSSLSTSSGKDGNSFQDLSSWCFFFYRWLSVSPEQMVMIIIAGALAVKYVFFENHELLEHLSSSAVTSSNRNIRNQNNQTMFSINDYPSKLEYQPFSPVRKVSWPLTKQEYQGRNPYISSSPSYLSHLYASRSLSFTLDDSNETVITHFKIDKEVQTEENSNLNKIENMNNQVSEPRTLEECLRLLDLKTDIQNFTDEELLILLKNKKLSLHKLENDLGNCERAVVVRRKFISKLVNCEDALNELPFTNYNYEMVMGVCCENVIGYMPLPVGIAGPLLLDGKNYYIPMATTEGCLVASTNRGCRAISLSGGVRSNVTGDGMTRGPVVRLPSVQQAVTVMNWLNEEENFKYLKSVFDSTSRFAKLKRLHVRVAGHYVFIRFIATTGDAMGMNMLSKGTEVSLQKLQNKFPEMEILSISGNYCTDKKPAAINWIEGRGKSVVCEAEIPGKVVKEVLKTTAQAMIDVNNGKNLVGSAMAGSIGGFNAQASNIVTAVYIATGQDPAQNVGSSNCITLMECRGPQGENLHVSCTMPSIEIGTVGGGTNLPPQAACLSLLGVRGPCRENPGENAAVLARIVCATVLAGELSLVSALGAGHLVKSHLTYNRPPTGKEKWPDCGGKA</sequence>
<dbReference type="GO" id="GO:0050661">
    <property type="term" value="F:NADP binding"/>
    <property type="evidence" value="ECO:0007669"/>
    <property type="project" value="InterPro"/>
</dbReference>
<dbReference type="InterPro" id="IPR002202">
    <property type="entry name" value="HMG_CoA_Rdtase"/>
</dbReference>
<evidence type="ECO:0000256" key="7">
    <source>
        <dbReference type="ARBA" id="ARBA00022989"/>
    </source>
</evidence>
<dbReference type="InterPro" id="IPR023074">
    <property type="entry name" value="HMG_CoA_Rdtase_cat_sf"/>
</dbReference>
<evidence type="ECO:0000256" key="8">
    <source>
        <dbReference type="ARBA" id="ARBA00023002"/>
    </source>
</evidence>
<dbReference type="PROSITE" id="PS50065">
    <property type="entry name" value="HMG_COA_REDUCTASE_4"/>
    <property type="match status" value="1"/>
</dbReference>
<evidence type="ECO:0000256" key="12">
    <source>
        <dbReference type="RuleBase" id="RU361219"/>
    </source>
</evidence>
<dbReference type="PANTHER" id="PTHR10572">
    <property type="entry name" value="3-HYDROXY-3-METHYLGLUTARYL-COENZYME A REDUCTASE"/>
    <property type="match status" value="1"/>
</dbReference>
<dbReference type="FunFam" id="3.30.70.420:FF:000001">
    <property type="entry name" value="3-hydroxy-3-methylglutaryl coenzyme A reductase"/>
    <property type="match status" value="1"/>
</dbReference>
<dbReference type="InterPro" id="IPR009023">
    <property type="entry name" value="HMG_CoA_Rdtase_NAD(P)-bd_sf"/>
</dbReference>
<reference evidence="14" key="1">
    <citation type="journal article" date="2017" name="Toxicon">
        <title>Venom-gland transcriptomics and venom proteomics of the Hentz striped scorpion (Centruroides hentzi; Buthidae) reveal high toxin diversity in a harmless member of a lethal family.</title>
        <authorList>
            <person name="Ward M.J."/>
            <person name="Ellsworth S.A."/>
            <person name="Rokyta D.R."/>
        </authorList>
    </citation>
    <scope>NUCLEOTIDE SEQUENCE</scope>
    <source>
        <tissue evidence="14">Venom gland</tissue>
    </source>
</reference>
<comment type="pathway">
    <text evidence="2 12">Metabolic intermediate biosynthesis; (R)-mevalonate biosynthesis; (R)-mevalonate from acetyl-CoA: step 3/3.</text>
</comment>
<evidence type="ECO:0000256" key="6">
    <source>
        <dbReference type="ARBA" id="ARBA00022857"/>
    </source>
</evidence>
<dbReference type="EC" id="1.1.1.34" evidence="12"/>
<dbReference type="PROSITE" id="PS00318">
    <property type="entry name" value="HMG_COA_REDUCTASE_2"/>
    <property type="match status" value="1"/>
</dbReference>
<evidence type="ECO:0000256" key="2">
    <source>
        <dbReference type="ARBA" id="ARBA00005084"/>
    </source>
</evidence>
<dbReference type="InterPro" id="IPR009029">
    <property type="entry name" value="HMG_CoA_Rdtase_sub-bd_dom_sf"/>
</dbReference>
<accession>A0A2I9LPJ5</accession>
<dbReference type="InterPro" id="IPR023282">
    <property type="entry name" value="HMG_CoA_Rdtase_N"/>
</dbReference>
<feature type="transmembrane region" description="Helical" evidence="12">
    <location>
        <begin position="89"/>
        <end position="113"/>
    </location>
</feature>
<comment type="catalytic activity">
    <reaction evidence="11">
        <text>(R)-mevalonate + 2 NADP(+) + CoA = (3S)-3-hydroxy-3-methylglutaryl-CoA + 2 NADPH + 2 H(+)</text>
        <dbReference type="Rhea" id="RHEA:15989"/>
        <dbReference type="ChEBI" id="CHEBI:15378"/>
        <dbReference type="ChEBI" id="CHEBI:36464"/>
        <dbReference type="ChEBI" id="CHEBI:43074"/>
        <dbReference type="ChEBI" id="CHEBI:57287"/>
        <dbReference type="ChEBI" id="CHEBI:57783"/>
        <dbReference type="ChEBI" id="CHEBI:58349"/>
        <dbReference type="EC" id="1.1.1.34"/>
    </reaction>
    <physiologicalReaction direction="right-to-left" evidence="11">
        <dbReference type="Rhea" id="RHEA:15991"/>
    </physiologicalReaction>
</comment>
<dbReference type="GO" id="GO:0004420">
    <property type="term" value="F:hydroxymethylglutaryl-CoA reductase (NADPH) activity"/>
    <property type="evidence" value="ECO:0007669"/>
    <property type="project" value="UniProtKB-EC"/>
</dbReference>
<dbReference type="FunFam" id="3.90.770.10:FF:000002">
    <property type="entry name" value="3-hydroxy-3-methylglutaryl coenzyme A reductase"/>
    <property type="match status" value="1"/>
</dbReference>
<dbReference type="InterPro" id="IPR000731">
    <property type="entry name" value="SSD"/>
</dbReference>
<evidence type="ECO:0000256" key="3">
    <source>
        <dbReference type="ARBA" id="ARBA00007661"/>
    </source>
</evidence>
<keyword evidence="8 12" id="KW-0560">Oxidoreductase</keyword>
<name>A0A2I9LPJ5_9SCOR</name>
<evidence type="ECO:0000256" key="9">
    <source>
        <dbReference type="ARBA" id="ARBA00023136"/>
    </source>
</evidence>
<keyword evidence="9 12" id="KW-0472">Membrane</keyword>
<keyword evidence="6 12" id="KW-0521">NADP</keyword>
<dbReference type="CDD" id="cd00643">
    <property type="entry name" value="HMG-CoA_reductase_classI"/>
    <property type="match status" value="1"/>
</dbReference>
<comment type="subcellular location">
    <subcellularLocation>
        <location evidence="1 12">Endoplasmic reticulum membrane</location>
        <topology evidence="1 12">Multi-pass membrane protein</topology>
    </subcellularLocation>
</comment>
<proteinExistence type="inferred from homology"/>
<dbReference type="GO" id="GO:0015936">
    <property type="term" value="P:coenzyme A metabolic process"/>
    <property type="evidence" value="ECO:0007669"/>
    <property type="project" value="InterPro"/>
</dbReference>
<comment type="similarity">
    <text evidence="3 12">Belongs to the HMG-CoA reductase family.</text>
</comment>
<dbReference type="Gene3D" id="1.10.3270.10">
    <property type="entry name" value="HMGR, N-terminal domain"/>
    <property type="match status" value="1"/>
</dbReference>
<keyword evidence="4 12" id="KW-0812">Transmembrane</keyword>
<evidence type="ECO:0000256" key="4">
    <source>
        <dbReference type="ARBA" id="ARBA00022692"/>
    </source>
</evidence>
<dbReference type="NCBIfam" id="TIGR00533">
    <property type="entry name" value="HMG_CoA_R_NADP"/>
    <property type="match status" value="1"/>
</dbReference>
<dbReference type="GO" id="GO:0008299">
    <property type="term" value="P:isoprenoid biosynthetic process"/>
    <property type="evidence" value="ECO:0007669"/>
    <property type="project" value="InterPro"/>
</dbReference>
<keyword evidence="5 12" id="KW-0256">Endoplasmic reticulum</keyword>
<keyword evidence="7 12" id="KW-1133">Transmembrane helix</keyword>
<evidence type="ECO:0000256" key="10">
    <source>
        <dbReference type="ARBA" id="ARBA00023180"/>
    </source>
</evidence>
<dbReference type="SUPFAM" id="SSF55035">
    <property type="entry name" value="NAD-binding domain of HMG-CoA reductase"/>
    <property type="match status" value="1"/>
</dbReference>
<dbReference type="Pfam" id="PF12349">
    <property type="entry name" value="Sterol-sensing"/>
    <property type="match status" value="1"/>
</dbReference>
<dbReference type="GO" id="GO:0005789">
    <property type="term" value="C:endoplasmic reticulum membrane"/>
    <property type="evidence" value="ECO:0007669"/>
    <property type="project" value="UniProtKB-SubCell"/>
</dbReference>
<dbReference type="EMBL" id="GFWZ01000313">
    <property type="protein sequence ID" value="MBW20303.1"/>
    <property type="molecule type" value="Transcribed_RNA"/>
</dbReference>
<dbReference type="PROSITE" id="PS01192">
    <property type="entry name" value="HMG_COA_REDUCTASE_3"/>
    <property type="match status" value="1"/>
</dbReference>
<dbReference type="AlphaFoldDB" id="A0A2I9LPJ5"/>
<feature type="transmembrane region" description="Helical" evidence="12">
    <location>
        <begin position="20"/>
        <end position="39"/>
    </location>
</feature>
<keyword evidence="10" id="KW-0325">Glycoprotein</keyword>
<feature type="transmembrane region" description="Helical" evidence="12">
    <location>
        <begin position="59"/>
        <end position="77"/>
    </location>
</feature>
<evidence type="ECO:0000256" key="1">
    <source>
        <dbReference type="ARBA" id="ARBA00004477"/>
    </source>
</evidence>
<evidence type="ECO:0000313" key="14">
    <source>
        <dbReference type="EMBL" id="MBW20303.1"/>
    </source>
</evidence>
<feature type="transmembrane region" description="Helical" evidence="12">
    <location>
        <begin position="192"/>
        <end position="219"/>
    </location>
</feature>
<dbReference type="InterPro" id="IPR023076">
    <property type="entry name" value="HMG_CoA_Rdtase_CS"/>
</dbReference>
<protein>
    <recommendedName>
        <fullName evidence="12">3-hydroxy-3-methylglutaryl coenzyme A reductase</fullName>
        <shortName evidence="12">HMG-CoA reductase</shortName>
        <ecNumber evidence="12">1.1.1.34</ecNumber>
    </recommendedName>
</protein>
<dbReference type="PRINTS" id="PR00071">
    <property type="entry name" value="HMGCOARDTASE"/>
</dbReference>
<dbReference type="Pfam" id="PF00368">
    <property type="entry name" value="HMG-CoA_red"/>
    <property type="match status" value="1"/>
</dbReference>
<dbReference type="PROSITE" id="PS50156">
    <property type="entry name" value="SSD"/>
    <property type="match status" value="1"/>
</dbReference>
<dbReference type="Gene3D" id="3.90.770.10">
    <property type="entry name" value="3-hydroxy-3-methylglutaryl-coenzyme A Reductase, Chain A, domain 2"/>
    <property type="match status" value="1"/>
</dbReference>
<dbReference type="GO" id="GO:0005778">
    <property type="term" value="C:peroxisomal membrane"/>
    <property type="evidence" value="ECO:0007669"/>
    <property type="project" value="TreeGrafter"/>
</dbReference>